<evidence type="ECO:0000313" key="3">
    <source>
        <dbReference type="Proteomes" id="UP000094526"/>
    </source>
</evidence>
<comment type="caution">
    <text evidence="2">The sequence shown here is derived from an EMBL/GenBank/DDBJ whole genome shotgun (WGS) entry which is preliminary data.</text>
</comment>
<reference evidence="3" key="1">
    <citation type="submission" date="2015-07" db="EMBL/GenBank/DDBJ databases">
        <authorList>
            <person name="Teixeira M.M."/>
            <person name="Souza R.C."/>
            <person name="Almeida L.G."/>
            <person name="Vicente V.A."/>
            <person name="de Hoog S."/>
            <person name="Bocca A.L."/>
            <person name="de Almeida S.R."/>
            <person name="Vasconcelos A.T."/>
            <person name="Felipe M.S."/>
        </authorList>
    </citation>
    <scope>NUCLEOTIDE SEQUENCE [LARGE SCALE GENOMIC DNA]</scope>
    <source>
        <strain evidence="3">KSF</strain>
    </source>
</reference>
<feature type="region of interest" description="Disordered" evidence="1">
    <location>
        <begin position="37"/>
        <end position="138"/>
    </location>
</feature>
<feature type="compositionally biased region" description="Polar residues" evidence="1">
    <location>
        <begin position="50"/>
        <end position="62"/>
    </location>
</feature>
<gene>
    <name evidence="2" type="ORF">CLCR_04419</name>
</gene>
<accession>A0A1C1CHQ6</accession>
<proteinExistence type="predicted"/>
<dbReference type="VEuPathDB" id="FungiDB:G647_08213"/>
<dbReference type="Proteomes" id="UP000094526">
    <property type="component" value="Unassembled WGS sequence"/>
</dbReference>
<dbReference type="VEuPathDB" id="FungiDB:CLCR_04419"/>
<protein>
    <submittedName>
        <fullName evidence="2">Uncharacterized protein</fullName>
    </submittedName>
</protein>
<sequence length="138" mass="14970">MSMYSRAVSASRTPINASARHHLPGVFAFRDVSQRNSIFAPSGPARGEQSFHSSPMSKTVVDQTKKNNDPNQEKKDEHVQAGNKATSAEGRDHPAKQPDPQKAPERSTGFETEGPDGNSGEGEDTGHVHKQEKPPLTK</sequence>
<evidence type="ECO:0000256" key="1">
    <source>
        <dbReference type="SAM" id="MobiDB-lite"/>
    </source>
</evidence>
<keyword evidence="3" id="KW-1185">Reference proteome</keyword>
<name>A0A1C1CHQ6_9EURO</name>
<dbReference type="EMBL" id="LGRB01000012">
    <property type="protein sequence ID" value="OCT48053.1"/>
    <property type="molecule type" value="Genomic_DNA"/>
</dbReference>
<feature type="compositionally biased region" description="Basic and acidic residues" evidence="1">
    <location>
        <begin position="124"/>
        <end position="138"/>
    </location>
</feature>
<organism evidence="2 3">
    <name type="scientific">Cladophialophora carrionii</name>
    <dbReference type="NCBI Taxonomy" id="86049"/>
    <lineage>
        <taxon>Eukaryota</taxon>
        <taxon>Fungi</taxon>
        <taxon>Dikarya</taxon>
        <taxon>Ascomycota</taxon>
        <taxon>Pezizomycotina</taxon>
        <taxon>Eurotiomycetes</taxon>
        <taxon>Chaetothyriomycetidae</taxon>
        <taxon>Chaetothyriales</taxon>
        <taxon>Herpotrichiellaceae</taxon>
        <taxon>Cladophialophora</taxon>
    </lineage>
</organism>
<dbReference type="OrthoDB" id="4160091at2759"/>
<dbReference type="AlphaFoldDB" id="A0A1C1CHQ6"/>
<feature type="compositionally biased region" description="Basic and acidic residues" evidence="1">
    <location>
        <begin position="63"/>
        <end position="79"/>
    </location>
</feature>
<evidence type="ECO:0000313" key="2">
    <source>
        <dbReference type="EMBL" id="OCT48053.1"/>
    </source>
</evidence>